<keyword evidence="4" id="KW-1133">Transmembrane helix</keyword>
<dbReference type="InterPro" id="IPR008580">
    <property type="entry name" value="PPPDE_dom"/>
</dbReference>
<dbReference type="SMART" id="SM01179">
    <property type="entry name" value="DUF862"/>
    <property type="match status" value="1"/>
</dbReference>
<reference evidence="6 7" key="1">
    <citation type="submission" date="2020-08" db="EMBL/GenBank/DDBJ databases">
        <title>Plant Genome Project.</title>
        <authorList>
            <person name="Zhang R.-G."/>
        </authorList>
    </citation>
    <scope>NUCLEOTIDE SEQUENCE [LARGE SCALE GENOMIC DNA]</scope>
    <source>
        <tissue evidence="6">Rhizome</tissue>
    </source>
</reference>
<feature type="transmembrane region" description="Helical" evidence="4">
    <location>
        <begin position="124"/>
        <end position="142"/>
    </location>
</feature>
<gene>
    <name evidence="6" type="ORF">ZIOFF_065780</name>
</gene>
<dbReference type="Pfam" id="PF05903">
    <property type="entry name" value="Peptidase_C97"/>
    <property type="match status" value="1"/>
</dbReference>
<dbReference type="EMBL" id="JACMSC010000018">
    <property type="protein sequence ID" value="KAG6476538.1"/>
    <property type="molecule type" value="Genomic_DNA"/>
</dbReference>
<dbReference type="AlphaFoldDB" id="A0A8J5KDE0"/>
<dbReference type="PANTHER" id="PTHR12378">
    <property type="entry name" value="DESUMOYLATING ISOPEPTIDASE"/>
    <property type="match status" value="1"/>
</dbReference>
<comment type="similarity">
    <text evidence="1">Belongs to the DeSI family.</text>
</comment>
<name>A0A8J5KDE0_ZINOF</name>
<dbReference type="PROSITE" id="PS51858">
    <property type="entry name" value="PPPDE"/>
    <property type="match status" value="1"/>
</dbReference>
<accession>A0A8J5KDE0</accession>
<evidence type="ECO:0000313" key="7">
    <source>
        <dbReference type="Proteomes" id="UP000734854"/>
    </source>
</evidence>
<dbReference type="GO" id="GO:0006508">
    <property type="term" value="P:proteolysis"/>
    <property type="evidence" value="ECO:0007669"/>
    <property type="project" value="UniProtKB-KW"/>
</dbReference>
<comment type="caution">
    <text evidence="6">The sequence shown here is derived from an EMBL/GenBank/DDBJ whole genome shotgun (WGS) entry which is preliminary data.</text>
</comment>
<dbReference type="InterPro" id="IPR042266">
    <property type="entry name" value="PPPDE_sf"/>
</dbReference>
<protein>
    <recommendedName>
        <fullName evidence="5">PPPDE domain-containing protein</fullName>
    </recommendedName>
</protein>
<evidence type="ECO:0000256" key="2">
    <source>
        <dbReference type="ARBA" id="ARBA00022670"/>
    </source>
</evidence>
<evidence type="ECO:0000256" key="4">
    <source>
        <dbReference type="SAM" id="Phobius"/>
    </source>
</evidence>
<dbReference type="Gene3D" id="3.90.1720.30">
    <property type="entry name" value="PPPDE domains"/>
    <property type="match status" value="1"/>
</dbReference>
<dbReference type="Pfam" id="PF16913">
    <property type="entry name" value="PUNUT"/>
    <property type="match status" value="1"/>
</dbReference>
<feature type="transmembrane region" description="Helical" evidence="4">
    <location>
        <begin position="90"/>
        <end position="112"/>
    </location>
</feature>
<dbReference type="GO" id="GO:0016579">
    <property type="term" value="P:protein deubiquitination"/>
    <property type="evidence" value="ECO:0007669"/>
    <property type="project" value="TreeGrafter"/>
</dbReference>
<evidence type="ECO:0000256" key="3">
    <source>
        <dbReference type="ARBA" id="ARBA00022801"/>
    </source>
</evidence>
<feature type="transmembrane region" description="Helical" evidence="4">
    <location>
        <begin position="9"/>
        <end position="29"/>
    </location>
</feature>
<sequence>MTKGGNSKWMATLVQTACFPILFIPLLLLPSKQPPSAIVHNSSLHQDCFHIPCFHSLTSYQRTLIDGGGDGSGKTHLYLNIYDISPVNKYLYYLGLGIFHSGLKVCLQWLSVRFNSIRYSMSTICLVIIARVDCLIILLLFLCEAHGMEYGFGAHDFSMSGVFEVEPKSCPGFIFGRSVWLGTTNMCRSEFRLFIDDFSEKYYGDTYHLFDKNCNHLQMR</sequence>
<evidence type="ECO:0000313" key="6">
    <source>
        <dbReference type="EMBL" id="KAG6476538.1"/>
    </source>
</evidence>
<feature type="domain" description="PPPDE" evidence="5">
    <location>
        <begin position="75"/>
        <end position="220"/>
    </location>
</feature>
<dbReference type="GO" id="GO:0101005">
    <property type="term" value="F:deubiquitinase activity"/>
    <property type="evidence" value="ECO:0007669"/>
    <property type="project" value="TreeGrafter"/>
</dbReference>
<keyword evidence="4" id="KW-0472">Membrane</keyword>
<evidence type="ECO:0000259" key="5">
    <source>
        <dbReference type="PROSITE" id="PS51858"/>
    </source>
</evidence>
<keyword evidence="2" id="KW-0645">Protease</keyword>
<proteinExistence type="inferred from homology"/>
<organism evidence="6 7">
    <name type="scientific">Zingiber officinale</name>
    <name type="common">Ginger</name>
    <name type="synonym">Amomum zingiber</name>
    <dbReference type="NCBI Taxonomy" id="94328"/>
    <lineage>
        <taxon>Eukaryota</taxon>
        <taxon>Viridiplantae</taxon>
        <taxon>Streptophyta</taxon>
        <taxon>Embryophyta</taxon>
        <taxon>Tracheophyta</taxon>
        <taxon>Spermatophyta</taxon>
        <taxon>Magnoliopsida</taxon>
        <taxon>Liliopsida</taxon>
        <taxon>Zingiberales</taxon>
        <taxon>Zingiberaceae</taxon>
        <taxon>Zingiber</taxon>
    </lineage>
</organism>
<dbReference type="PANTHER" id="PTHR12378:SF10">
    <property type="entry name" value="OS04G0548000 PROTEIN"/>
    <property type="match status" value="1"/>
</dbReference>
<keyword evidence="4" id="KW-0812">Transmembrane</keyword>
<keyword evidence="7" id="KW-1185">Reference proteome</keyword>
<keyword evidence="3" id="KW-0378">Hydrolase</keyword>
<dbReference type="Proteomes" id="UP000734854">
    <property type="component" value="Unassembled WGS sequence"/>
</dbReference>
<evidence type="ECO:0000256" key="1">
    <source>
        <dbReference type="ARBA" id="ARBA00008140"/>
    </source>
</evidence>